<comment type="catalytic activity">
    <reaction evidence="11 12">
        <text>uridine(1498) in 16S rRNA + S-adenosyl-L-methionine = N(3)-methyluridine(1498) in 16S rRNA + S-adenosyl-L-homocysteine + H(+)</text>
        <dbReference type="Rhea" id="RHEA:42920"/>
        <dbReference type="Rhea" id="RHEA-COMP:10283"/>
        <dbReference type="Rhea" id="RHEA-COMP:10284"/>
        <dbReference type="ChEBI" id="CHEBI:15378"/>
        <dbReference type="ChEBI" id="CHEBI:57856"/>
        <dbReference type="ChEBI" id="CHEBI:59789"/>
        <dbReference type="ChEBI" id="CHEBI:65315"/>
        <dbReference type="ChEBI" id="CHEBI:74502"/>
        <dbReference type="EC" id="2.1.1.193"/>
    </reaction>
</comment>
<reference evidence="15 16" key="1">
    <citation type="submission" date="2018-03" db="EMBL/GenBank/DDBJ databases">
        <title>Bacteriophage NCPPB3778 and a type I-E CRISPR drive the evolution of the US Biological Select Agent, Rathayibacter toxicus.</title>
        <authorList>
            <person name="Davis E.W.II."/>
            <person name="Tabima J.F."/>
            <person name="Weisberg A.J."/>
            <person name="Dantas Lopes L."/>
            <person name="Wiseman M.S."/>
            <person name="Wiseman M.S."/>
            <person name="Pupko T."/>
            <person name="Belcher M.S."/>
            <person name="Sechler A.J."/>
            <person name="Tancos M.A."/>
            <person name="Schroeder B.K."/>
            <person name="Murray T.D."/>
            <person name="Luster D.G."/>
            <person name="Schneider W.L."/>
            <person name="Rogers E."/>
            <person name="Andreote F.D."/>
            <person name="Grunwald N.J."/>
            <person name="Putnam M.L."/>
            <person name="Chang J.H."/>
        </authorList>
    </citation>
    <scope>NUCLEOTIDE SEQUENCE [LARGE SCALE GENOMIC DNA]</scope>
    <source>
        <strain evidence="15 16">DSM 15933</strain>
    </source>
</reference>
<dbReference type="Pfam" id="PF04452">
    <property type="entry name" value="Methyltrans_RNA"/>
    <property type="match status" value="1"/>
</dbReference>
<dbReference type="EMBL" id="PZPL01000001">
    <property type="protein sequence ID" value="PTL73606.1"/>
    <property type="molecule type" value="Genomic_DNA"/>
</dbReference>
<sequence length="244" mass="25754">MAHHYIDESLDSGDVVVGGRLALTGAEARHAATVSRIRAGETIRVGDGRGRVATAVVESSEPSRVVLVVESVEEAAPPSPRLVLVQALAKGDRDELAVQAATELGVDEVVPWQAARSISRWSGPKEEKGRERWRSIVREASKQSLRARVPEVSPLALTRALADRAATDRVLVLEPSAEVRLSAIEPDGRDLVLVVGPEGGVAPEELRLLAEAGAEAVALGDTVLRTSTAGPAAIAVLSARLGRW</sequence>
<name>A0A2T4UVP7_9MICO</name>
<dbReference type="SUPFAM" id="SSF88697">
    <property type="entry name" value="PUA domain-like"/>
    <property type="match status" value="1"/>
</dbReference>
<dbReference type="Gene3D" id="2.40.240.20">
    <property type="entry name" value="Hypothetical PUA domain-like, domain 1"/>
    <property type="match status" value="1"/>
</dbReference>
<keyword evidence="16" id="KW-1185">Reference proteome</keyword>
<evidence type="ECO:0000256" key="6">
    <source>
        <dbReference type="ARBA" id="ARBA00022552"/>
    </source>
</evidence>
<comment type="function">
    <text evidence="10 12">Specifically methylates the N3 position of the uracil ring of uridine 1498 (m3U1498) in 16S rRNA. Acts on the fully assembled 30S ribosomal subunit.</text>
</comment>
<proteinExistence type="inferred from homology"/>
<dbReference type="GO" id="GO:0070475">
    <property type="term" value="P:rRNA base methylation"/>
    <property type="evidence" value="ECO:0007669"/>
    <property type="project" value="TreeGrafter"/>
</dbReference>
<dbReference type="NCBIfam" id="TIGR00046">
    <property type="entry name" value="RsmE family RNA methyltransferase"/>
    <property type="match status" value="1"/>
</dbReference>
<dbReference type="InterPro" id="IPR015947">
    <property type="entry name" value="PUA-like_sf"/>
</dbReference>
<evidence type="ECO:0000256" key="7">
    <source>
        <dbReference type="ARBA" id="ARBA00022603"/>
    </source>
</evidence>
<dbReference type="InterPro" id="IPR046886">
    <property type="entry name" value="RsmE_MTase_dom"/>
</dbReference>
<dbReference type="EC" id="2.1.1.193" evidence="3 12"/>
<organism evidence="15 16">
    <name type="scientific">Rathayibacter caricis DSM 15933</name>
    <dbReference type="NCBI Taxonomy" id="1328867"/>
    <lineage>
        <taxon>Bacteria</taxon>
        <taxon>Bacillati</taxon>
        <taxon>Actinomycetota</taxon>
        <taxon>Actinomycetes</taxon>
        <taxon>Micrococcales</taxon>
        <taxon>Microbacteriaceae</taxon>
        <taxon>Rathayibacter</taxon>
    </lineage>
</organism>
<keyword evidence="8 12" id="KW-0808">Transferase</keyword>
<dbReference type="PIRSF" id="PIRSF015601">
    <property type="entry name" value="MTase_slr0722"/>
    <property type="match status" value="1"/>
</dbReference>
<keyword evidence="7 12" id="KW-0489">Methyltransferase</keyword>
<comment type="similarity">
    <text evidence="2 12">Belongs to the RNA methyltransferase RsmE family.</text>
</comment>
<dbReference type="InterPro" id="IPR006700">
    <property type="entry name" value="RsmE"/>
</dbReference>
<evidence type="ECO:0000256" key="1">
    <source>
        <dbReference type="ARBA" id="ARBA00004496"/>
    </source>
</evidence>
<dbReference type="InterPro" id="IPR029026">
    <property type="entry name" value="tRNA_m1G_MTases_N"/>
</dbReference>
<evidence type="ECO:0000256" key="8">
    <source>
        <dbReference type="ARBA" id="ARBA00022679"/>
    </source>
</evidence>
<dbReference type="InterPro" id="IPR046887">
    <property type="entry name" value="RsmE_PUA-like"/>
</dbReference>
<evidence type="ECO:0000256" key="2">
    <source>
        <dbReference type="ARBA" id="ARBA00005528"/>
    </source>
</evidence>
<evidence type="ECO:0000313" key="16">
    <source>
        <dbReference type="Proteomes" id="UP000241085"/>
    </source>
</evidence>
<evidence type="ECO:0000256" key="5">
    <source>
        <dbReference type="ARBA" id="ARBA00022490"/>
    </source>
</evidence>
<dbReference type="CDD" id="cd18084">
    <property type="entry name" value="RsmE-like"/>
    <property type="match status" value="1"/>
</dbReference>
<comment type="caution">
    <text evidence="15">The sequence shown here is derived from an EMBL/GenBank/DDBJ whole genome shotgun (WGS) entry which is preliminary data.</text>
</comment>
<comment type="subcellular location">
    <subcellularLocation>
        <location evidence="1 12">Cytoplasm</location>
    </subcellularLocation>
</comment>
<evidence type="ECO:0000259" key="13">
    <source>
        <dbReference type="Pfam" id="PF04452"/>
    </source>
</evidence>
<feature type="domain" description="Ribosomal RNA small subunit methyltransferase E methyltransferase" evidence="13">
    <location>
        <begin position="79"/>
        <end position="237"/>
    </location>
</feature>
<dbReference type="NCBIfam" id="NF008693">
    <property type="entry name" value="PRK11713.2-3"/>
    <property type="match status" value="1"/>
</dbReference>
<keyword evidence="9 12" id="KW-0949">S-adenosyl-L-methionine</keyword>
<evidence type="ECO:0000256" key="9">
    <source>
        <dbReference type="ARBA" id="ARBA00022691"/>
    </source>
</evidence>
<dbReference type="Pfam" id="PF20260">
    <property type="entry name" value="PUA_4"/>
    <property type="match status" value="1"/>
</dbReference>
<gene>
    <name evidence="15" type="ORF">C1I63_12655</name>
</gene>
<dbReference type="InterPro" id="IPR029028">
    <property type="entry name" value="Alpha/beta_knot_MTases"/>
</dbReference>
<evidence type="ECO:0000256" key="3">
    <source>
        <dbReference type="ARBA" id="ARBA00012328"/>
    </source>
</evidence>
<evidence type="ECO:0000256" key="11">
    <source>
        <dbReference type="ARBA" id="ARBA00047944"/>
    </source>
</evidence>
<evidence type="ECO:0000259" key="14">
    <source>
        <dbReference type="Pfam" id="PF20260"/>
    </source>
</evidence>
<evidence type="ECO:0000313" key="15">
    <source>
        <dbReference type="EMBL" id="PTL73606.1"/>
    </source>
</evidence>
<dbReference type="Proteomes" id="UP000241085">
    <property type="component" value="Unassembled WGS sequence"/>
</dbReference>
<feature type="domain" description="Ribosomal RNA small subunit methyltransferase E PUA-like" evidence="14">
    <location>
        <begin position="23"/>
        <end position="69"/>
    </location>
</feature>
<keyword evidence="5 12" id="KW-0963">Cytoplasm</keyword>
<dbReference type="GO" id="GO:0005737">
    <property type="term" value="C:cytoplasm"/>
    <property type="evidence" value="ECO:0007669"/>
    <property type="project" value="UniProtKB-SubCell"/>
</dbReference>
<evidence type="ECO:0000256" key="4">
    <source>
        <dbReference type="ARBA" id="ARBA00013673"/>
    </source>
</evidence>
<evidence type="ECO:0000256" key="10">
    <source>
        <dbReference type="ARBA" id="ARBA00025699"/>
    </source>
</evidence>
<dbReference type="AlphaFoldDB" id="A0A2T4UVP7"/>
<dbReference type="Gene3D" id="3.40.1280.10">
    <property type="match status" value="1"/>
</dbReference>
<dbReference type="GO" id="GO:0070042">
    <property type="term" value="F:rRNA (uridine-N3-)-methyltransferase activity"/>
    <property type="evidence" value="ECO:0007669"/>
    <property type="project" value="TreeGrafter"/>
</dbReference>
<dbReference type="PANTHER" id="PTHR30027">
    <property type="entry name" value="RIBOSOMAL RNA SMALL SUBUNIT METHYLTRANSFERASE E"/>
    <property type="match status" value="1"/>
</dbReference>
<keyword evidence="6 12" id="KW-0698">rRNA processing</keyword>
<protein>
    <recommendedName>
        <fullName evidence="4 12">Ribosomal RNA small subunit methyltransferase E</fullName>
        <ecNumber evidence="3 12">2.1.1.193</ecNumber>
    </recommendedName>
</protein>
<evidence type="ECO:0000256" key="12">
    <source>
        <dbReference type="PIRNR" id="PIRNR015601"/>
    </source>
</evidence>
<dbReference type="SUPFAM" id="SSF75217">
    <property type="entry name" value="alpha/beta knot"/>
    <property type="match status" value="1"/>
</dbReference>
<dbReference type="PANTHER" id="PTHR30027:SF3">
    <property type="entry name" value="16S RRNA (URACIL(1498)-N(3))-METHYLTRANSFERASE"/>
    <property type="match status" value="1"/>
</dbReference>
<dbReference type="RefSeq" id="WP_107575008.1">
    <property type="nucleotide sequence ID" value="NZ_PZPL01000001.1"/>
</dbReference>
<accession>A0A2T4UVP7</accession>